<keyword evidence="1" id="KW-0732">Signal</keyword>
<dbReference type="PROSITE" id="PS51257">
    <property type="entry name" value="PROKAR_LIPOPROTEIN"/>
    <property type="match status" value="1"/>
</dbReference>
<dbReference type="EMBL" id="CP062006">
    <property type="protein sequence ID" value="QTC88269.1"/>
    <property type="molecule type" value="Genomic_DNA"/>
</dbReference>
<feature type="chain" id="PRO_5045737518" description="Lipoprotein" evidence="1">
    <location>
        <begin position="24"/>
        <end position="136"/>
    </location>
</feature>
<dbReference type="InterPro" id="IPR045500">
    <property type="entry name" value="DUF6491"/>
</dbReference>
<evidence type="ECO:0000313" key="2">
    <source>
        <dbReference type="EMBL" id="QTC88269.1"/>
    </source>
</evidence>
<evidence type="ECO:0000256" key="1">
    <source>
        <dbReference type="SAM" id="SignalP"/>
    </source>
</evidence>
<proteinExistence type="predicted"/>
<reference evidence="2 3" key="1">
    <citation type="submission" date="2020-09" db="EMBL/GenBank/DDBJ databases">
        <title>Brevundimonas sp. LVF1 isolated from an oligotrophic pond in Goettingen, Germany.</title>
        <authorList>
            <person name="Friedrich I."/>
            <person name="Klassen A."/>
            <person name="Neubauer H."/>
            <person name="Schneider D."/>
            <person name="Hertel R."/>
            <person name="Daniel R."/>
        </authorList>
    </citation>
    <scope>NUCLEOTIDE SEQUENCE [LARGE SCALE GENOMIC DNA]</scope>
    <source>
        <strain evidence="2 3">LVF1</strain>
    </source>
</reference>
<evidence type="ECO:0008006" key="4">
    <source>
        <dbReference type="Google" id="ProtNLM"/>
    </source>
</evidence>
<feature type="signal peptide" evidence="1">
    <location>
        <begin position="1"/>
        <end position="23"/>
    </location>
</feature>
<keyword evidence="3" id="KW-1185">Reference proteome</keyword>
<name>A0ABX7SKR0_9CAUL</name>
<sequence length="136" mass="14718">MSRHVSTLLLIAPAFLAAGLASCAPTASHEASSATSSPRQCFYSRQVTSFRGDDQTLYVRTQNRDVFELQALGYCNDLDFSLTIAFLPGVMDRLCAGDTTRIVASGGPAPQTPCRVRVIKKLTDAEIVALPDRNRP</sequence>
<dbReference type="RefSeq" id="WP_207825353.1">
    <property type="nucleotide sequence ID" value="NZ_CP062006.1"/>
</dbReference>
<dbReference type="Pfam" id="PF20101">
    <property type="entry name" value="DUF6491"/>
    <property type="match status" value="1"/>
</dbReference>
<organism evidence="2 3">
    <name type="scientific">Brevundimonas pondensis</name>
    <dbReference type="NCBI Taxonomy" id="2774189"/>
    <lineage>
        <taxon>Bacteria</taxon>
        <taxon>Pseudomonadati</taxon>
        <taxon>Pseudomonadota</taxon>
        <taxon>Alphaproteobacteria</taxon>
        <taxon>Caulobacterales</taxon>
        <taxon>Caulobacteraceae</taxon>
        <taxon>Brevundimonas</taxon>
    </lineage>
</organism>
<evidence type="ECO:0000313" key="3">
    <source>
        <dbReference type="Proteomes" id="UP000663942"/>
    </source>
</evidence>
<protein>
    <recommendedName>
        <fullName evidence="4">Lipoprotein</fullName>
    </recommendedName>
</protein>
<gene>
    <name evidence="2" type="ORF">IFE19_02350</name>
</gene>
<dbReference type="Proteomes" id="UP000663942">
    <property type="component" value="Chromosome"/>
</dbReference>
<accession>A0ABX7SKR0</accession>